<dbReference type="PROSITE" id="PS50977">
    <property type="entry name" value="HTH_TETR_2"/>
    <property type="match status" value="1"/>
</dbReference>
<keyword evidence="3" id="KW-0804">Transcription</keyword>
<evidence type="ECO:0000256" key="1">
    <source>
        <dbReference type="ARBA" id="ARBA00023015"/>
    </source>
</evidence>
<evidence type="ECO:0000256" key="3">
    <source>
        <dbReference type="ARBA" id="ARBA00023163"/>
    </source>
</evidence>
<dbReference type="PRINTS" id="PR00455">
    <property type="entry name" value="HTHTETR"/>
</dbReference>
<feature type="domain" description="HTH tetR-type" evidence="5">
    <location>
        <begin position="1"/>
        <end position="60"/>
    </location>
</feature>
<evidence type="ECO:0000256" key="4">
    <source>
        <dbReference type="PROSITE-ProRule" id="PRU00335"/>
    </source>
</evidence>
<comment type="caution">
    <text evidence="6">The sequence shown here is derived from an EMBL/GenBank/DDBJ whole genome shotgun (WGS) entry which is preliminary data.</text>
</comment>
<keyword evidence="7" id="KW-1185">Reference proteome</keyword>
<gene>
    <name evidence="6" type="ORF">KFZ73_24060</name>
</gene>
<dbReference type="EMBL" id="JAGXOE010000141">
    <property type="protein sequence ID" value="MBS4104293.1"/>
    <property type="molecule type" value="Genomic_DNA"/>
</dbReference>
<evidence type="ECO:0000259" key="5">
    <source>
        <dbReference type="PROSITE" id="PS50977"/>
    </source>
</evidence>
<dbReference type="RefSeq" id="WP_212555352.1">
    <property type="nucleotide sequence ID" value="NZ_JAGXOE010000141.1"/>
</dbReference>
<reference evidence="6 7" key="1">
    <citation type="submission" date="2021-04" db="EMBL/GenBank/DDBJ databases">
        <title>Whole genome sequence analysis of a thiophenic sulfur metabolizing bacteria.</title>
        <authorList>
            <person name="Akhtar N."/>
            <person name="Akram J."/>
            <person name="Aslam A."/>
        </authorList>
    </citation>
    <scope>NUCLEOTIDE SEQUENCE [LARGE SCALE GENOMIC DNA]</scope>
    <source>
        <strain evidence="6 7">3OW</strain>
    </source>
</reference>
<keyword evidence="2 4" id="KW-0238">DNA-binding</keyword>
<dbReference type="PANTHER" id="PTHR30055:SF151">
    <property type="entry name" value="TRANSCRIPTIONAL REGULATORY PROTEIN"/>
    <property type="match status" value="1"/>
</dbReference>
<sequence length="183" mass="19875">MSRDKIAATAIEILADEGYAKLSMRRLADRLGTSPMGIYYYFESKHELLGYLFSRHDGVADYRRGRPADDPYDRVVQAAETLVRFLEAQPWALAGIVDGHVEIEEFTRRHLRDLADGVRDLGLRGADATEALRGVWRIVIGAAVLGSAPESGRAGAGSPVPCAETIECFLAGRLARAAATAAE</sequence>
<dbReference type="InterPro" id="IPR009057">
    <property type="entry name" value="Homeodomain-like_sf"/>
</dbReference>
<dbReference type="Gene3D" id="1.10.10.60">
    <property type="entry name" value="Homeodomain-like"/>
    <property type="match status" value="1"/>
</dbReference>
<evidence type="ECO:0000313" key="6">
    <source>
        <dbReference type="EMBL" id="MBS4104293.1"/>
    </source>
</evidence>
<dbReference type="InterPro" id="IPR001647">
    <property type="entry name" value="HTH_TetR"/>
</dbReference>
<feature type="DNA-binding region" description="H-T-H motif" evidence="4">
    <location>
        <begin position="23"/>
        <end position="42"/>
    </location>
</feature>
<dbReference type="Pfam" id="PF00440">
    <property type="entry name" value="TetR_N"/>
    <property type="match status" value="1"/>
</dbReference>
<proteinExistence type="predicted"/>
<evidence type="ECO:0000313" key="7">
    <source>
        <dbReference type="Proteomes" id="UP000676853"/>
    </source>
</evidence>
<accession>A0ABS5NJ37</accession>
<dbReference type="Gene3D" id="1.10.357.10">
    <property type="entry name" value="Tetracycline Repressor, domain 2"/>
    <property type="match status" value="1"/>
</dbReference>
<organism evidence="6 7">
    <name type="scientific">Tsukamurella paurometabola</name>
    <name type="common">Corynebacterium paurometabolum</name>
    <dbReference type="NCBI Taxonomy" id="2061"/>
    <lineage>
        <taxon>Bacteria</taxon>
        <taxon>Bacillati</taxon>
        <taxon>Actinomycetota</taxon>
        <taxon>Actinomycetes</taxon>
        <taxon>Mycobacteriales</taxon>
        <taxon>Tsukamurellaceae</taxon>
        <taxon>Tsukamurella</taxon>
    </lineage>
</organism>
<evidence type="ECO:0000256" key="2">
    <source>
        <dbReference type="ARBA" id="ARBA00023125"/>
    </source>
</evidence>
<dbReference type="SUPFAM" id="SSF46689">
    <property type="entry name" value="Homeodomain-like"/>
    <property type="match status" value="1"/>
</dbReference>
<dbReference type="InterPro" id="IPR050109">
    <property type="entry name" value="HTH-type_TetR-like_transc_reg"/>
</dbReference>
<name>A0ABS5NJ37_TSUPA</name>
<protein>
    <submittedName>
        <fullName evidence="6">TetR/AcrR family transcriptional regulator</fullName>
    </submittedName>
</protein>
<keyword evidence="1" id="KW-0805">Transcription regulation</keyword>
<dbReference type="PANTHER" id="PTHR30055">
    <property type="entry name" value="HTH-TYPE TRANSCRIPTIONAL REGULATOR RUTR"/>
    <property type="match status" value="1"/>
</dbReference>
<dbReference type="Proteomes" id="UP000676853">
    <property type="component" value="Unassembled WGS sequence"/>
</dbReference>